<keyword evidence="2" id="KW-0812">Transmembrane</keyword>
<keyword evidence="2" id="KW-1133">Transmembrane helix</keyword>
<evidence type="ECO:0000313" key="4">
    <source>
        <dbReference type="Proteomes" id="UP001139031"/>
    </source>
</evidence>
<sequence length="221" mass="24430">MNDSERVSDRIFARFREAERPPLFVDALVLERLRHEHRAAVAARLGMRRSLVRAVVITTAVVAVLVLVLIRIEPWRLLDGAGAPTGTAASRYHDEAPSLDATRSRPEDRRPATRRPGEERPAGVTTAAPATPSSPPGDRGFVLLKEAGALIKSRKYDEALEILRSCRAAVGSDDLAEECDMLEIEAYCGSGRKEVGTAKVAAFLRAWPRSQHENRLRRTCR</sequence>
<keyword evidence="4" id="KW-1185">Reference proteome</keyword>
<keyword evidence="2" id="KW-0472">Membrane</keyword>
<feature type="transmembrane region" description="Helical" evidence="2">
    <location>
        <begin position="51"/>
        <end position="70"/>
    </location>
</feature>
<dbReference type="EMBL" id="JAIRAU010000019">
    <property type="protein sequence ID" value="MBZ5710795.1"/>
    <property type="molecule type" value="Genomic_DNA"/>
</dbReference>
<dbReference type="Proteomes" id="UP001139031">
    <property type="component" value="Unassembled WGS sequence"/>
</dbReference>
<feature type="compositionally biased region" description="Basic and acidic residues" evidence="1">
    <location>
        <begin position="91"/>
        <end position="121"/>
    </location>
</feature>
<accession>A0ABS7TRE4</accession>
<evidence type="ECO:0000256" key="1">
    <source>
        <dbReference type="SAM" id="MobiDB-lite"/>
    </source>
</evidence>
<evidence type="ECO:0000313" key="3">
    <source>
        <dbReference type="EMBL" id="MBZ5710795.1"/>
    </source>
</evidence>
<evidence type="ECO:0008006" key="5">
    <source>
        <dbReference type="Google" id="ProtNLM"/>
    </source>
</evidence>
<comment type="caution">
    <text evidence="3">The sequence shown here is derived from an EMBL/GenBank/DDBJ whole genome shotgun (WGS) entry which is preliminary data.</text>
</comment>
<reference evidence="3" key="1">
    <citation type="submission" date="2021-08" db="EMBL/GenBank/DDBJ databases">
        <authorList>
            <person name="Stevens D.C."/>
        </authorList>
    </citation>
    <scope>NUCLEOTIDE SEQUENCE</scope>
    <source>
        <strain evidence="3">DSM 53165</strain>
    </source>
</reference>
<proteinExistence type="predicted"/>
<name>A0ABS7TRE4_9BACT</name>
<organism evidence="3 4">
    <name type="scientific">Nannocystis pusilla</name>
    <dbReference type="NCBI Taxonomy" id="889268"/>
    <lineage>
        <taxon>Bacteria</taxon>
        <taxon>Pseudomonadati</taxon>
        <taxon>Myxococcota</taxon>
        <taxon>Polyangia</taxon>
        <taxon>Nannocystales</taxon>
        <taxon>Nannocystaceae</taxon>
        <taxon>Nannocystis</taxon>
    </lineage>
</organism>
<evidence type="ECO:0000256" key="2">
    <source>
        <dbReference type="SAM" id="Phobius"/>
    </source>
</evidence>
<gene>
    <name evidence="3" type="ORF">K7C98_16160</name>
</gene>
<protein>
    <recommendedName>
        <fullName evidence="5">Tetratricopeptide repeat protein</fullName>
    </recommendedName>
</protein>
<feature type="region of interest" description="Disordered" evidence="1">
    <location>
        <begin position="85"/>
        <end position="139"/>
    </location>
</feature>
<dbReference type="RefSeq" id="WP_224192564.1">
    <property type="nucleotide sequence ID" value="NZ_JAIRAU010000019.1"/>
</dbReference>